<dbReference type="STRING" id="266117.Rxyl_2615"/>
<dbReference type="AlphaFoldDB" id="Q1ASU6"/>
<dbReference type="EMBL" id="CP000386">
    <property type="protein sequence ID" value="ABG05532.1"/>
    <property type="molecule type" value="Genomic_DNA"/>
</dbReference>
<dbReference type="InterPro" id="IPR001279">
    <property type="entry name" value="Metallo-B-lactamas"/>
</dbReference>
<dbReference type="eggNOG" id="COG0491">
    <property type="taxonomic scope" value="Bacteria"/>
</dbReference>
<proteinExistence type="predicted"/>
<dbReference type="Proteomes" id="UP000006637">
    <property type="component" value="Chromosome"/>
</dbReference>
<dbReference type="KEGG" id="rxy:Rxyl_2615"/>
<dbReference type="Pfam" id="PF00753">
    <property type="entry name" value="Lactamase_B"/>
    <property type="match status" value="1"/>
</dbReference>
<dbReference type="Gene3D" id="3.60.15.10">
    <property type="entry name" value="Ribonuclease Z/Hydroxyacylglutathione hydrolase-like"/>
    <property type="match status" value="1"/>
</dbReference>
<keyword evidence="3" id="KW-1185">Reference proteome</keyword>
<dbReference type="HOGENOM" id="CLU_2221276_0_0_11"/>
<dbReference type="SUPFAM" id="SSF56281">
    <property type="entry name" value="Metallo-hydrolase/oxidoreductase"/>
    <property type="match status" value="1"/>
</dbReference>
<organism evidence="2 3">
    <name type="scientific">Rubrobacter xylanophilus (strain DSM 9941 / JCM 11954 / NBRC 16129 / PRD-1)</name>
    <dbReference type="NCBI Taxonomy" id="266117"/>
    <lineage>
        <taxon>Bacteria</taxon>
        <taxon>Bacillati</taxon>
        <taxon>Actinomycetota</taxon>
        <taxon>Rubrobacteria</taxon>
        <taxon>Rubrobacterales</taxon>
        <taxon>Rubrobacteraceae</taxon>
        <taxon>Rubrobacter</taxon>
    </lineage>
</organism>
<evidence type="ECO:0000313" key="3">
    <source>
        <dbReference type="Proteomes" id="UP000006637"/>
    </source>
</evidence>
<sequence>MERVTHVPGHTPGATAFLWETGEHRVLFTGDTVFFARGRWRAAVLDGVSDRERYVESLELLRSLEFDTVVPGIAPAGEPFYETVEGAEARRRIGEIAGRLRRGESG</sequence>
<feature type="domain" description="Metallo-beta-lactamase" evidence="1">
    <location>
        <begin position="3"/>
        <end position="72"/>
    </location>
</feature>
<dbReference type="PANTHER" id="PTHR42773:SF1">
    <property type="entry name" value="METALLO-BETA-LACTAMASE FAMILY PROTEIN"/>
    <property type="match status" value="1"/>
</dbReference>
<accession>Q1ASU6</accession>
<name>Q1ASU6_RUBXD</name>
<gene>
    <name evidence="2" type="ordered locus">Rxyl_2615</name>
</gene>
<dbReference type="PANTHER" id="PTHR42773">
    <property type="entry name" value="METALLO-BETA-LACTAMASE-RELATED"/>
    <property type="match status" value="1"/>
</dbReference>
<dbReference type="RefSeq" id="WP_011565541.1">
    <property type="nucleotide sequence ID" value="NC_008148.1"/>
</dbReference>
<reference evidence="2 3" key="1">
    <citation type="submission" date="2006-06" db="EMBL/GenBank/DDBJ databases">
        <title>Complete sequence of Rubrobacter xylanophilus DSM 9941.</title>
        <authorList>
            <consortium name="US DOE Joint Genome Institute"/>
            <person name="Copeland A."/>
            <person name="Lucas S."/>
            <person name="Lapidus A."/>
            <person name="Barry K."/>
            <person name="Detter J.C."/>
            <person name="Glavina del Rio T."/>
            <person name="Hammon N."/>
            <person name="Israni S."/>
            <person name="Dalin E."/>
            <person name="Tice H."/>
            <person name="Pitluck S."/>
            <person name="Munk A.C."/>
            <person name="Brettin T."/>
            <person name="Bruce D."/>
            <person name="Han C."/>
            <person name="Tapia R."/>
            <person name="Gilna P."/>
            <person name="Schmutz J."/>
            <person name="Larimer F."/>
            <person name="Land M."/>
            <person name="Hauser L."/>
            <person name="Kyrpides N."/>
            <person name="Lykidis A."/>
            <person name="da Costa M.S."/>
            <person name="Rainey F.A."/>
            <person name="Empadinhas N."/>
            <person name="Jolivet E."/>
            <person name="Battista J.R."/>
            <person name="Richardson P."/>
        </authorList>
    </citation>
    <scope>NUCLEOTIDE SEQUENCE [LARGE SCALE GENOMIC DNA]</scope>
    <source>
        <strain evidence="3">DSM 9941 / NBRC 16129 / PRD-1</strain>
    </source>
</reference>
<dbReference type="OrthoDB" id="9788263at2"/>
<evidence type="ECO:0000313" key="2">
    <source>
        <dbReference type="EMBL" id="ABG05532.1"/>
    </source>
</evidence>
<dbReference type="InterPro" id="IPR036866">
    <property type="entry name" value="RibonucZ/Hydroxyglut_hydro"/>
</dbReference>
<evidence type="ECO:0000259" key="1">
    <source>
        <dbReference type="Pfam" id="PF00753"/>
    </source>
</evidence>
<dbReference type="PhylomeDB" id="Q1ASU6"/>
<protein>
    <recommendedName>
        <fullName evidence="1">Metallo-beta-lactamase domain-containing protein</fullName>
    </recommendedName>
</protein>